<evidence type="ECO:0000256" key="1">
    <source>
        <dbReference type="SAM" id="MobiDB-lite"/>
    </source>
</evidence>
<evidence type="ECO:0000313" key="3">
    <source>
        <dbReference type="Proteomes" id="UP001165121"/>
    </source>
</evidence>
<reference evidence="2" key="1">
    <citation type="submission" date="2023-04" db="EMBL/GenBank/DDBJ databases">
        <title>Phytophthora fragariaefolia NBRC 109709.</title>
        <authorList>
            <person name="Ichikawa N."/>
            <person name="Sato H."/>
            <person name="Tonouchi N."/>
        </authorList>
    </citation>
    <scope>NUCLEOTIDE SEQUENCE</scope>
    <source>
        <strain evidence="2">NBRC 109709</strain>
    </source>
</reference>
<protein>
    <submittedName>
        <fullName evidence="2">Unnamed protein product</fullName>
    </submittedName>
</protein>
<dbReference type="AlphaFoldDB" id="A0A9W6XNK8"/>
<evidence type="ECO:0000313" key="2">
    <source>
        <dbReference type="EMBL" id="GMF43320.1"/>
    </source>
</evidence>
<feature type="region of interest" description="Disordered" evidence="1">
    <location>
        <begin position="54"/>
        <end position="78"/>
    </location>
</feature>
<proteinExistence type="predicted"/>
<gene>
    <name evidence="2" type="ORF">Pfra01_001460300</name>
</gene>
<feature type="region of interest" description="Disordered" evidence="1">
    <location>
        <begin position="1"/>
        <end position="22"/>
    </location>
</feature>
<sequence length="417" mass="47030">MSALSFTLNPVPSTPGGDVAPLEPSFSMTTITDSDGSSTESETDVLQNLFNQSRSNAVSSPGGEQFDRGGRPFPYTRSKTRWRKRPTDELKFLRSQVAELEKLLASLSCADGRTKLLGNGEAAGTANETLRKLRQESHAKKMKSALAENRRLRSMILSQFQVANALQTAIDEHRKLRVAKMSWPTRGDVSDNIVFSLLDEEKEHQYADVDRVLEECGIAQICYPLYSRLLLHRDANGVSFQHNEVRMLPFAMEDVARSLRNCMSYGSRVGPAKHCRHFESFDQYFHAITADNFMLSDTEAAEVKSRTLQLCIPQSKRTVVTWAGYAEYRGSKFIRLLEKTYISLESIPMEKLGMFAMGGNSLGTLMRVAVRLTPVETENDVQKVEDIEEMADVVIRSYQRKGQRMFEAMIEQLRTNV</sequence>
<feature type="compositionally biased region" description="Polar residues" evidence="1">
    <location>
        <begin position="1"/>
        <end position="11"/>
    </location>
</feature>
<comment type="caution">
    <text evidence="2">The sequence shown here is derived from an EMBL/GenBank/DDBJ whole genome shotgun (WGS) entry which is preliminary data.</text>
</comment>
<dbReference type="EMBL" id="BSXT01001527">
    <property type="protein sequence ID" value="GMF43320.1"/>
    <property type="molecule type" value="Genomic_DNA"/>
</dbReference>
<accession>A0A9W6XNK8</accession>
<name>A0A9W6XNK8_9STRA</name>
<keyword evidence="3" id="KW-1185">Reference proteome</keyword>
<organism evidence="2 3">
    <name type="scientific">Phytophthora fragariaefolia</name>
    <dbReference type="NCBI Taxonomy" id="1490495"/>
    <lineage>
        <taxon>Eukaryota</taxon>
        <taxon>Sar</taxon>
        <taxon>Stramenopiles</taxon>
        <taxon>Oomycota</taxon>
        <taxon>Peronosporomycetes</taxon>
        <taxon>Peronosporales</taxon>
        <taxon>Peronosporaceae</taxon>
        <taxon>Phytophthora</taxon>
    </lineage>
</organism>
<dbReference type="Proteomes" id="UP001165121">
    <property type="component" value="Unassembled WGS sequence"/>
</dbReference>
<dbReference type="OrthoDB" id="108851at2759"/>